<protein>
    <submittedName>
        <fullName evidence="6">Phenylacetaldoxime dehydratase</fullName>
    </submittedName>
</protein>
<sequence>MHLHALHRENCWSTKMTSPCRTYPLRQPKNHKPPIPRWQLVLPPGVDRLFTAYIGVQSHSGDSVEATETIRKSIENWANTVRDDRPLAIETFNHIMGDDAPGANVWVAYWNSEENGKNSLRQLALAQIHSELPVAQRKVTGLWVESFATPVSRLETNYSGLDYLPGLARIPEAKTAEHELSAYWGAARDRIPDSAHDLFDEDAEAEAGRPISVPTGLGQHLLGTNYDNIVHIRSGQFWENCGPEETESYEKKLEPTLRAGLGYLWENRSEGGAMGLRYLGNQDKFGETKKETCGAGFFTSLRTLEEWAKRHRSHLAIYLGAIKHAKVFGESRKFRTWHEVSVLKQGEASFEYINCLPSTGVISFISLDVVSGSQWLLEDN</sequence>
<dbReference type="Proteomes" id="UP000014480">
    <property type="component" value="Unassembled WGS sequence"/>
</dbReference>
<keyword evidence="3" id="KW-0479">Metal-binding</keyword>
<proteinExistence type="predicted"/>
<organism evidence="6 7">
    <name type="scientific">Colletotrichum orbiculare (strain 104-T / ATCC 96160 / CBS 514.97 / LARS 414 / MAFF 240422)</name>
    <name type="common">Cucumber anthracnose fungus</name>
    <name type="synonym">Colletotrichum lagenarium</name>
    <dbReference type="NCBI Taxonomy" id="1213857"/>
    <lineage>
        <taxon>Eukaryota</taxon>
        <taxon>Fungi</taxon>
        <taxon>Dikarya</taxon>
        <taxon>Ascomycota</taxon>
        <taxon>Pezizomycotina</taxon>
        <taxon>Sordariomycetes</taxon>
        <taxon>Hypocreomycetidae</taxon>
        <taxon>Glomerellales</taxon>
        <taxon>Glomerellaceae</taxon>
        <taxon>Colletotrichum</taxon>
        <taxon>Colletotrichum orbiculare species complex</taxon>
    </lineage>
</organism>
<evidence type="ECO:0000256" key="1">
    <source>
        <dbReference type="ARBA" id="ARBA00001970"/>
    </source>
</evidence>
<dbReference type="GO" id="GO:0016829">
    <property type="term" value="F:lyase activity"/>
    <property type="evidence" value="ECO:0007669"/>
    <property type="project" value="UniProtKB-KW"/>
</dbReference>
<dbReference type="Pfam" id="PF13816">
    <property type="entry name" value="Dehydratase_hem"/>
    <property type="match status" value="1"/>
</dbReference>
<evidence type="ECO:0000256" key="4">
    <source>
        <dbReference type="ARBA" id="ARBA00023004"/>
    </source>
</evidence>
<evidence type="ECO:0000256" key="5">
    <source>
        <dbReference type="ARBA" id="ARBA00023239"/>
    </source>
</evidence>
<accession>A0A484F7V8</accession>
<dbReference type="OrthoDB" id="3359285at2759"/>
<reference evidence="7" key="1">
    <citation type="journal article" date="2013" name="New Phytol.">
        <title>Comparative genomic and transcriptomic analyses reveal the hemibiotrophic stage shift of Colletotrichum fungi.</title>
        <authorList>
            <person name="Gan P."/>
            <person name="Ikeda K."/>
            <person name="Irieda H."/>
            <person name="Narusaka M."/>
            <person name="O'Connell R.J."/>
            <person name="Narusaka Y."/>
            <person name="Takano Y."/>
            <person name="Kubo Y."/>
            <person name="Shirasu K."/>
        </authorList>
    </citation>
    <scope>NUCLEOTIDE SEQUENCE [LARGE SCALE GENOMIC DNA]</scope>
    <source>
        <strain evidence="7">104-T / ATCC 96160 / CBS 514.97 / LARS 414 / MAFF 240422</strain>
    </source>
</reference>
<keyword evidence="7" id="KW-1185">Reference proteome</keyword>
<gene>
    <name evidence="6" type="primary">oxd-0</name>
    <name evidence="6" type="ORF">Cob_v013005</name>
</gene>
<dbReference type="EMBL" id="AMCV02000058">
    <property type="protein sequence ID" value="TDZ14083.1"/>
    <property type="molecule type" value="Genomic_DNA"/>
</dbReference>
<keyword evidence="4" id="KW-0408">Iron</keyword>
<evidence type="ECO:0000256" key="3">
    <source>
        <dbReference type="ARBA" id="ARBA00022723"/>
    </source>
</evidence>
<name>A0A484F7V8_COLOR</name>
<dbReference type="AlphaFoldDB" id="A0A484F7V8"/>
<dbReference type="GO" id="GO:0046872">
    <property type="term" value="F:metal ion binding"/>
    <property type="evidence" value="ECO:0007669"/>
    <property type="project" value="UniProtKB-KW"/>
</dbReference>
<keyword evidence="2" id="KW-0349">Heme</keyword>
<evidence type="ECO:0000313" key="7">
    <source>
        <dbReference type="Proteomes" id="UP000014480"/>
    </source>
</evidence>
<keyword evidence="5" id="KW-0456">Lyase</keyword>
<comment type="cofactor">
    <cofactor evidence="1">
        <name>heme b</name>
        <dbReference type="ChEBI" id="CHEBI:60344"/>
    </cofactor>
</comment>
<dbReference type="InterPro" id="IPR025702">
    <property type="entry name" value="OXD"/>
</dbReference>
<evidence type="ECO:0000256" key="2">
    <source>
        <dbReference type="ARBA" id="ARBA00022617"/>
    </source>
</evidence>
<comment type="caution">
    <text evidence="6">The sequence shown here is derived from an EMBL/GenBank/DDBJ whole genome shotgun (WGS) entry which is preliminary data.</text>
</comment>
<reference evidence="7" key="2">
    <citation type="journal article" date="2019" name="Mol. Plant Microbe Interact.">
        <title>Genome sequence resources for four phytopathogenic fungi from the Colletotrichum orbiculare species complex.</title>
        <authorList>
            <person name="Gan P."/>
            <person name="Tsushima A."/>
            <person name="Narusaka M."/>
            <person name="Narusaka Y."/>
            <person name="Takano Y."/>
            <person name="Kubo Y."/>
            <person name="Shirasu K."/>
        </authorList>
    </citation>
    <scope>GENOME REANNOTATION</scope>
    <source>
        <strain evidence="7">104-T / ATCC 96160 / CBS 514.97 / LARS 414 / MAFF 240422</strain>
    </source>
</reference>
<evidence type="ECO:0000313" key="6">
    <source>
        <dbReference type="EMBL" id="TDZ14083.1"/>
    </source>
</evidence>